<evidence type="ECO:0000259" key="2">
    <source>
        <dbReference type="Pfam" id="PF25893"/>
    </source>
</evidence>
<evidence type="ECO:0000313" key="3">
    <source>
        <dbReference type="EMBL" id="MBO1927317.1"/>
    </source>
</evidence>
<dbReference type="EMBL" id="JAGETV010000009">
    <property type="protein sequence ID" value="MBO1927317.1"/>
    <property type="molecule type" value="Genomic_DNA"/>
</dbReference>
<evidence type="ECO:0000256" key="1">
    <source>
        <dbReference type="SAM" id="Coils"/>
    </source>
</evidence>
<dbReference type="Gene3D" id="2.40.50.100">
    <property type="match status" value="1"/>
</dbReference>
<reference evidence="3 4" key="1">
    <citation type="submission" date="2021-03" db="EMBL/GenBank/DDBJ databases">
        <title>Thiomicrorhabdus sp.nov.,novel sulfur-oxidizing bacteria isolated from coastal sediment.</title>
        <authorList>
            <person name="Liu X."/>
        </authorList>
    </citation>
    <scope>NUCLEOTIDE SEQUENCE [LARGE SCALE GENOMIC DNA]</scope>
    <source>
        <strain evidence="3 4">6S2-11</strain>
    </source>
</reference>
<keyword evidence="1" id="KW-0175">Coiled coil</keyword>
<feature type="domain" description="CzcB-like alpha-helical hairpin" evidence="2">
    <location>
        <begin position="122"/>
        <end position="172"/>
    </location>
</feature>
<dbReference type="Pfam" id="PF25893">
    <property type="entry name" value="HH_CzcB"/>
    <property type="match status" value="1"/>
</dbReference>
<protein>
    <submittedName>
        <fullName evidence="3">Efflux RND transporter periplasmic adaptor subunit</fullName>
    </submittedName>
</protein>
<dbReference type="PANTHER" id="PTHR30469:SF33">
    <property type="entry name" value="SLR1207 PROTEIN"/>
    <property type="match status" value="1"/>
</dbReference>
<dbReference type="RefSeq" id="WP_208149164.1">
    <property type="nucleotide sequence ID" value="NZ_JAGETV010000009.1"/>
</dbReference>
<organism evidence="3 4">
    <name type="scientific">Thiomicrorhabdus marina</name>
    <dbReference type="NCBI Taxonomy" id="2818442"/>
    <lineage>
        <taxon>Bacteria</taxon>
        <taxon>Pseudomonadati</taxon>
        <taxon>Pseudomonadota</taxon>
        <taxon>Gammaproteobacteria</taxon>
        <taxon>Thiotrichales</taxon>
        <taxon>Piscirickettsiaceae</taxon>
        <taxon>Thiomicrorhabdus</taxon>
    </lineage>
</organism>
<dbReference type="Proteomes" id="UP000664835">
    <property type="component" value="Unassembled WGS sequence"/>
</dbReference>
<name>A0ABS3Q4R5_9GAMM</name>
<dbReference type="SUPFAM" id="SSF111369">
    <property type="entry name" value="HlyD-like secretion proteins"/>
    <property type="match status" value="1"/>
</dbReference>
<gene>
    <name evidence="3" type="ORF">J3998_06970</name>
</gene>
<keyword evidence="4" id="KW-1185">Reference proteome</keyword>
<dbReference type="PANTHER" id="PTHR30469">
    <property type="entry name" value="MULTIDRUG RESISTANCE PROTEIN MDTA"/>
    <property type="match status" value="1"/>
</dbReference>
<comment type="caution">
    <text evidence="3">The sequence shown here is derived from an EMBL/GenBank/DDBJ whole genome shotgun (WGS) entry which is preliminary data.</text>
</comment>
<accession>A0ABS3Q4R5</accession>
<evidence type="ECO:0000313" key="4">
    <source>
        <dbReference type="Proteomes" id="UP000664835"/>
    </source>
</evidence>
<dbReference type="InterPro" id="IPR058648">
    <property type="entry name" value="HH_CzcB-like"/>
</dbReference>
<proteinExistence type="predicted"/>
<dbReference type="Gene3D" id="1.10.287.470">
    <property type="entry name" value="Helix hairpin bin"/>
    <property type="match status" value="1"/>
</dbReference>
<dbReference type="Gene3D" id="2.40.30.170">
    <property type="match status" value="1"/>
</dbReference>
<sequence>MKKSWRLWGGLLLLVVLLVALFYTRVYQPKSTYQTLQPTQGEFKVWVQGLGELGAQRFYPLGFTGNGRLTETRVDQGDKVVKGQLLAQLDAAELTATLGEMQALQSKTRLEVKANLQDIELDQERYDLAKLAHNRNKSLLKRKMISQAVFDQSESAMMQAEIAVKSARTRLTLVKAELQRIEKSLEVIEVKLNNLKLYAPENLFVVERLAEAGESVVPGQAIFKVLEPQSLWVKAYIDERVSGKLALNQLAEIVLRSKSKQQYQGFVKRIDAQSDAVTLERVVYIGFQSDLPPPFLFEQAQVKIHTDTLPDVWILPNKVLSMHKEQQGVWLKQDGRAQFVPLTIAAANPQAFALAKQDNPQLNADSVLIVPDKSKKPLFNGARVFP</sequence>
<feature type="coiled-coil region" evidence="1">
    <location>
        <begin position="164"/>
        <end position="191"/>
    </location>
</feature>